<evidence type="ECO:0000256" key="7">
    <source>
        <dbReference type="ARBA" id="ARBA00043987"/>
    </source>
</evidence>
<feature type="transmembrane region" description="Helical" evidence="9">
    <location>
        <begin position="388"/>
        <end position="406"/>
    </location>
</feature>
<dbReference type="OrthoDB" id="5242303at2"/>
<keyword evidence="2 10" id="KW-0328">Glycosyltransferase</keyword>
<evidence type="ECO:0000256" key="5">
    <source>
        <dbReference type="ARBA" id="ARBA00022989"/>
    </source>
</evidence>
<comment type="similarity">
    <text evidence="7">Belongs to the MptA/B family.</text>
</comment>
<feature type="transmembrane region" description="Helical" evidence="9">
    <location>
        <begin position="454"/>
        <end position="471"/>
    </location>
</feature>
<evidence type="ECO:0000256" key="2">
    <source>
        <dbReference type="ARBA" id="ARBA00022676"/>
    </source>
</evidence>
<keyword evidence="4 9" id="KW-0812">Transmembrane</keyword>
<dbReference type="AlphaFoldDB" id="A0A1M6N8U2"/>
<keyword evidence="3 10" id="KW-0808">Transferase</keyword>
<comment type="subcellular location">
    <subcellularLocation>
        <location evidence="1">Membrane</location>
        <topology evidence="1">Multi-pass membrane protein</topology>
    </subcellularLocation>
</comment>
<gene>
    <name evidence="10" type="ORF">SAMN05443637_101102</name>
</gene>
<feature type="transmembrane region" description="Helical" evidence="9">
    <location>
        <begin position="192"/>
        <end position="213"/>
    </location>
</feature>
<feature type="transmembrane region" description="Helical" evidence="9">
    <location>
        <begin position="66"/>
        <end position="86"/>
    </location>
</feature>
<feature type="transmembrane region" description="Helical" evidence="9">
    <location>
        <begin position="28"/>
        <end position="46"/>
    </location>
</feature>
<dbReference type="STRING" id="1848.SAMN05443637_101102"/>
<organism evidence="10 11">
    <name type="scientific">Pseudonocardia thermophila</name>
    <dbReference type="NCBI Taxonomy" id="1848"/>
    <lineage>
        <taxon>Bacteria</taxon>
        <taxon>Bacillati</taxon>
        <taxon>Actinomycetota</taxon>
        <taxon>Actinomycetes</taxon>
        <taxon>Pseudonocardiales</taxon>
        <taxon>Pseudonocardiaceae</taxon>
        <taxon>Pseudonocardia</taxon>
    </lineage>
</organism>
<reference evidence="10 11" key="1">
    <citation type="submission" date="2016-11" db="EMBL/GenBank/DDBJ databases">
        <authorList>
            <person name="Jaros S."/>
            <person name="Januszkiewicz K."/>
            <person name="Wedrychowicz H."/>
        </authorList>
    </citation>
    <scope>NUCLEOTIDE SEQUENCE [LARGE SCALE GENOMIC DNA]</scope>
    <source>
        <strain evidence="10 11">DSM 43832</strain>
    </source>
</reference>
<evidence type="ECO:0000313" key="10">
    <source>
        <dbReference type="EMBL" id="SHJ92165.1"/>
    </source>
</evidence>
<evidence type="ECO:0000256" key="8">
    <source>
        <dbReference type="SAM" id="MobiDB-lite"/>
    </source>
</evidence>
<dbReference type="NCBIfam" id="NF038066">
    <property type="entry name" value="MptB"/>
    <property type="match status" value="1"/>
</dbReference>
<feature type="transmembrane region" description="Helical" evidence="9">
    <location>
        <begin position="311"/>
        <end position="332"/>
    </location>
</feature>
<keyword evidence="11" id="KW-1185">Reference proteome</keyword>
<name>A0A1M6N8U2_PSETH</name>
<evidence type="ECO:0000256" key="9">
    <source>
        <dbReference type="SAM" id="Phobius"/>
    </source>
</evidence>
<dbReference type="Pfam" id="PF26314">
    <property type="entry name" value="MptA_B_family"/>
    <property type="match status" value="1"/>
</dbReference>
<evidence type="ECO:0000256" key="4">
    <source>
        <dbReference type="ARBA" id="ARBA00022692"/>
    </source>
</evidence>
<feature type="transmembrane region" description="Helical" evidence="9">
    <location>
        <begin position="352"/>
        <end position="376"/>
    </location>
</feature>
<protein>
    <submittedName>
        <fullName evidence="10">Alpha-1,6-mannosyltransferase</fullName>
    </submittedName>
</protein>
<dbReference type="EMBL" id="FRAP01000001">
    <property type="protein sequence ID" value="SHJ92165.1"/>
    <property type="molecule type" value="Genomic_DNA"/>
</dbReference>
<evidence type="ECO:0000256" key="1">
    <source>
        <dbReference type="ARBA" id="ARBA00004141"/>
    </source>
</evidence>
<dbReference type="GO" id="GO:0016757">
    <property type="term" value="F:glycosyltransferase activity"/>
    <property type="evidence" value="ECO:0007669"/>
    <property type="project" value="UniProtKB-KW"/>
</dbReference>
<keyword evidence="6 9" id="KW-0472">Membrane</keyword>
<feature type="transmembrane region" description="Helical" evidence="9">
    <location>
        <begin position="418"/>
        <end position="442"/>
    </location>
</feature>
<keyword evidence="5 9" id="KW-1133">Transmembrane helix</keyword>
<sequence length="536" mass="56228">MVTPAVDGAAAVVQESPPRDPSRVARRLGTVGALLMGIGAFGSGALPVPNPVSGLRILGLPARNVTIAIAITYTGLLLVVLCWLWIGKMLRHHGAVAPAPDKVQLWKTAILWSIPLALAPPLFSRDVYSYLAQSATLARGLDPYTMPPATALGVDDPLVRSIPTIWRDTGAPYGPLFLVLGRVITAISGNDVVLGIVCYRVLALAGLAMIIWALPRLARRCGLDAGLVLWLGAANPIVLFHLISGVHNEALMVGLMLVGMEIGLRAGPRILDPLLLTGGLLIVCASAVKLPAAMALGFLGMDWARKRGNRVRDVALAALLLLVVGLVVYVPLSAGLGVGIGWATTLAIPSLILSWMSVTTDLGMLGGQLGILFGLGEHTQGVLSVTRSLGLLLGAAAVAWVLWLTYRGRVDAFTGMAAAMAAFVLLGPVVHPWYLLWAVIPLAATRAVPTYRRAVLAISAVLAVVVPPTGADFNFRAFQLPLAIVAGVVLLILLLLVQRHLLRGQTGYDIEMLPGRSPAHAAAPGEVSAEVSRPSS</sequence>
<feature type="region of interest" description="Disordered" evidence="8">
    <location>
        <begin position="1"/>
        <end position="21"/>
    </location>
</feature>
<accession>A0A1M6N8U2</accession>
<feature type="transmembrane region" description="Helical" evidence="9">
    <location>
        <begin position="274"/>
        <end position="299"/>
    </location>
</feature>
<evidence type="ECO:0000256" key="6">
    <source>
        <dbReference type="ARBA" id="ARBA00023136"/>
    </source>
</evidence>
<feature type="transmembrane region" description="Helical" evidence="9">
    <location>
        <begin position="477"/>
        <end position="497"/>
    </location>
</feature>
<dbReference type="RefSeq" id="WP_073454818.1">
    <property type="nucleotide sequence ID" value="NZ_CALGVN010000038.1"/>
</dbReference>
<proteinExistence type="inferred from homology"/>
<feature type="transmembrane region" description="Helical" evidence="9">
    <location>
        <begin position="225"/>
        <end position="243"/>
    </location>
</feature>
<evidence type="ECO:0000256" key="3">
    <source>
        <dbReference type="ARBA" id="ARBA00022679"/>
    </source>
</evidence>
<evidence type="ECO:0000313" key="11">
    <source>
        <dbReference type="Proteomes" id="UP000184363"/>
    </source>
</evidence>
<dbReference type="GO" id="GO:0016020">
    <property type="term" value="C:membrane"/>
    <property type="evidence" value="ECO:0007669"/>
    <property type="project" value="UniProtKB-SubCell"/>
</dbReference>
<dbReference type="InterPro" id="IPR049829">
    <property type="entry name" value="MptA/B-like"/>
</dbReference>
<dbReference type="Proteomes" id="UP000184363">
    <property type="component" value="Unassembled WGS sequence"/>
</dbReference>